<comment type="pathway">
    <text evidence="1">Purine metabolism; IMP biosynthesis via de novo pathway; N(2)-formyl-N(1)-(5-phospho-D-ribosyl)glycinamide from N(1)-(5-phospho-D-ribosyl)glycinamide (10-formyl THF route): step 1/1.</text>
</comment>
<accession>A0A662DKE7</accession>
<evidence type="ECO:0000256" key="2">
    <source>
        <dbReference type="ARBA" id="ARBA00012254"/>
    </source>
</evidence>
<evidence type="ECO:0000256" key="4">
    <source>
        <dbReference type="ARBA" id="ARBA00022755"/>
    </source>
</evidence>
<proteinExistence type="predicted"/>
<dbReference type="PANTHER" id="PTHR43369">
    <property type="entry name" value="PHOSPHORIBOSYLGLYCINAMIDE FORMYLTRANSFERASE"/>
    <property type="match status" value="1"/>
</dbReference>
<sequence length="286" mass="33559">MVEKNIQEGKFCKIFCKSEAKMSFKIGWFSTGKDRQARVLLQKAQDAIKRGKIGDIKICYIFCNREWGEEKESDRFIKLAREMDIPLICFSSRKFKPDLRKKALEEAKRGNFEPIKKWRILYDRQVLTRIQEYRVEVIFLAGYMLILGDELCERFTILNLHPALPEGPKGTWQQVIWDLIKKEEDQTGIMIHQVTPQLDAGPALTYCKFSIKGERFDPLWDKIRQKLTYKTFSQIQKEEGEKEPLFSAIRGEQKKREIPLVLATLDFLAQGRLNLKKLKKPILLEV</sequence>
<organism evidence="6 7">
    <name type="scientific">Aerophobetes bacterium</name>
    <dbReference type="NCBI Taxonomy" id="2030807"/>
    <lineage>
        <taxon>Bacteria</taxon>
        <taxon>Candidatus Aerophobota</taxon>
    </lineage>
</organism>
<dbReference type="InterPro" id="IPR036477">
    <property type="entry name" value="Formyl_transf_N_sf"/>
</dbReference>
<evidence type="ECO:0000256" key="3">
    <source>
        <dbReference type="ARBA" id="ARBA00022679"/>
    </source>
</evidence>
<evidence type="ECO:0000256" key="1">
    <source>
        <dbReference type="ARBA" id="ARBA00005054"/>
    </source>
</evidence>
<protein>
    <recommendedName>
        <fullName evidence="2">phosphoribosylglycinamide formyltransferase 1</fullName>
        <ecNumber evidence="2">2.1.2.2</ecNumber>
    </recommendedName>
</protein>
<dbReference type="GO" id="GO:0005737">
    <property type="term" value="C:cytoplasm"/>
    <property type="evidence" value="ECO:0007669"/>
    <property type="project" value="TreeGrafter"/>
</dbReference>
<dbReference type="EC" id="2.1.2.2" evidence="2"/>
<keyword evidence="3" id="KW-0808">Transferase</keyword>
<dbReference type="Proteomes" id="UP000280417">
    <property type="component" value="Unassembled WGS sequence"/>
</dbReference>
<comment type="caution">
    <text evidence="6">The sequence shown here is derived from an EMBL/GenBank/DDBJ whole genome shotgun (WGS) entry which is preliminary data.</text>
</comment>
<gene>
    <name evidence="6" type="ORF">DRJ04_02535</name>
</gene>
<keyword evidence="4" id="KW-0658">Purine biosynthesis</keyword>
<dbReference type="Pfam" id="PF00551">
    <property type="entry name" value="Formyl_trans_N"/>
    <property type="match status" value="1"/>
</dbReference>
<name>A0A662DKE7_UNCAE</name>
<dbReference type="PANTHER" id="PTHR43369:SF2">
    <property type="entry name" value="PHOSPHORIBOSYLGLYCINAMIDE FORMYLTRANSFERASE"/>
    <property type="match status" value="1"/>
</dbReference>
<dbReference type="GO" id="GO:0004644">
    <property type="term" value="F:phosphoribosylglycinamide formyltransferase activity"/>
    <property type="evidence" value="ECO:0007669"/>
    <property type="project" value="UniProtKB-EC"/>
</dbReference>
<reference evidence="6 7" key="1">
    <citation type="submission" date="2018-06" db="EMBL/GenBank/DDBJ databases">
        <title>Extensive metabolic versatility and redundancy in microbially diverse, dynamic hydrothermal sediments.</title>
        <authorList>
            <person name="Dombrowski N."/>
            <person name="Teske A."/>
            <person name="Baker B.J."/>
        </authorList>
    </citation>
    <scope>NUCLEOTIDE SEQUENCE [LARGE SCALE GENOMIC DNA]</scope>
    <source>
        <strain evidence="6">B3_G15</strain>
    </source>
</reference>
<dbReference type="SUPFAM" id="SSF53328">
    <property type="entry name" value="Formyltransferase"/>
    <property type="match status" value="1"/>
</dbReference>
<dbReference type="GO" id="GO:0006189">
    <property type="term" value="P:'de novo' IMP biosynthetic process"/>
    <property type="evidence" value="ECO:0007669"/>
    <property type="project" value="TreeGrafter"/>
</dbReference>
<dbReference type="Gene3D" id="3.40.50.170">
    <property type="entry name" value="Formyl transferase, N-terminal domain"/>
    <property type="match status" value="1"/>
</dbReference>
<feature type="domain" description="Formyl transferase N-terminal" evidence="5">
    <location>
        <begin position="116"/>
        <end position="211"/>
    </location>
</feature>
<evidence type="ECO:0000313" key="7">
    <source>
        <dbReference type="Proteomes" id="UP000280417"/>
    </source>
</evidence>
<dbReference type="AlphaFoldDB" id="A0A662DKE7"/>
<evidence type="ECO:0000259" key="5">
    <source>
        <dbReference type="Pfam" id="PF00551"/>
    </source>
</evidence>
<dbReference type="InterPro" id="IPR002376">
    <property type="entry name" value="Formyl_transf_N"/>
</dbReference>
<dbReference type="EMBL" id="QMQA01000048">
    <property type="protein sequence ID" value="RLE14356.1"/>
    <property type="molecule type" value="Genomic_DNA"/>
</dbReference>
<evidence type="ECO:0000313" key="6">
    <source>
        <dbReference type="EMBL" id="RLE14356.1"/>
    </source>
</evidence>